<keyword evidence="3 5" id="KW-0690">Ribosome biogenesis</keyword>
<dbReference type="Proteomes" id="UP001209878">
    <property type="component" value="Unassembled WGS sequence"/>
</dbReference>
<evidence type="ECO:0000313" key="8">
    <source>
        <dbReference type="EMBL" id="KAK2192419.1"/>
    </source>
</evidence>
<reference evidence="8" key="1">
    <citation type="journal article" date="2023" name="Mol. Biol. Evol.">
        <title>Third-Generation Sequencing Reveals the Adaptive Role of the Epigenome in Three Deep-Sea Polychaetes.</title>
        <authorList>
            <person name="Perez M."/>
            <person name="Aroh O."/>
            <person name="Sun Y."/>
            <person name="Lan Y."/>
            <person name="Juniper S.K."/>
            <person name="Young C.R."/>
            <person name="Angers B."/>
            <person name="Qian P.Y."/>
        </authorList>
    </citation>
    <scope>NUCLEOTIDE SEQUENCE</scope>
    <source>
        <strain evidence="8">R07B-5</strain>
    </source>
</reference>
<gene>
    <name evidence="8" type="ORF">NP493_30g06037</name>
</gene>
<evidence type="ECO:0000256" key="5">
    <source>
        <dbReference type="RuleBase" id="RU364132"/>
    </source>
</evidence>
<keyword evidence="4 5" id="KW-0539">Nucleus</keyword>
<protein>
    <recommendedName>
        <fullName evidence="5">Ribosome biogenesis regulatory protein</fullName>
    </recommendedName>
</protein>
<dbReference type="GO" id="GO:0030687">
    <property type="term" value="C:preribosome, large subunit precursor"/>
    <property type="evidence" value="ECO:0007669"/>
    <property type="project" value="TreeGrafter"/>
</dbReference>
<evidence type="ECO:0000256" key="1">
    <source>
        <dbReference type="ARBA" id="ARBA00004123"/>
    </source>
</evidence>
<evidence type="ECO:0000256" key="7">
    <source>
        <dbReference type="SAM" id="MobiDB-lite"/>
    </source>
</evidence>
<proteinExistence type="inferred from homology"/>
<dbReference type="GO" id="GO:0042273">
    <property type="term" value="P:ribosomal large subunit biogenesis"/>
    <property type="evidence" value="ECO:0007669"/>
    <property type="project" value="TreeGrafter"/>
</dbReference>
<feature type="region of interest" description="Disordered" evidence="7">
    <location>
        <begin position="276"/>
        <end position="343"/>
    </location>
</feature>
<keyword evidence="9" id="KW-1185">Reference proteome</keyword>
<feature type="compositionally biased region" description="Basic residues" evidence="7">
    <location>
        <begin position="296"/>
        <end position="307"/>
    </location>
</feature>
<evidence type="ECO:0000313" key="9">
    <source>
        <dbReference type="Proteomes" id="UP001209878"/>
    </source>
</evidence>
<accession>A0AAD9PCR5</accession>
<comment type="similarity">
    <text evidence="2 5">Belongs to the RRS1 family.</text>
</comment>
<dbReference type="EMBL" id="JAODUO010000031">
    <property type="protein sequence ID" value="KAK2192419.1"/>
    <property type="molecule type" value="Genomic_DNA"/>
</dbReference>
<evidence type="ECO:0000256" key="3">
    <source>
        <dbReference type="ARBA" id="ARBA00022517"/>
    </source>
</evidence>
<comment type="function">
    <text evidence="5">Involved in ribosomal large subunit assembly.</text>
</comment>
<dbReference type="PANTHER" id="PTHR17602:SF4">
    <property type="entry name" value="RIBOSOME BIOGENESIS REGULATORY PROTEIN HOMOLOG"/>
    <property type="match status" value="1"/>
</dbReference>
<dbReference type="AlphaFoldDB" id="A0AAD9PCR5"/>
<organism evidence="8 9">
    <name type="scientific">Ridgeia piscesae</name>
    <name type="common">Tubeworm</name>
    <dbReference type="NCBI Taxonomy" id="27915"/>
    <lineage>
        <taxon>Eukaryota</taxon>
        <taxon>Metazoa</taxon>
        <taxon>Spiralia</taxon>
        <taxon>Lophotrochozoa</taxon>
        <taxon>Annelida</taxon>
        <taxon>Polychaeta</taxon>
        <taxon>Sedentaria</taxon>
        <taxon>Canalipalpata</taxon>
        <taxon>Sabellida</taxon>
        <taxon>Siboglinidae</taxon>
        <taxon>Ridgeia</taxon>
    </lineage>
</organism>
<dbReference type="GO" id="GO:0000447">
    <property type="term" value="P:endonucleolytic cleavage in ITS1 to separate SSU-rRNA from 5.8S rRNA and LSU-rRNA from tricistronic rRNA transcript (SSU-rRNA, 5.8S rRNA, LSU-rRNA)"/>
    <property type="evidence" value="ECO:0007669"/>
    <property type="project" value="TreeGrafter"/>
</dbReference>
<sequence length="343" mass="39399">MEDLVENVLQSAAEKESRYKTTEVHKDIDVDIDEGNLLVTDTNSLELNNLRTKRDVYLKDLTRDNTQLLINKLWELPVQRVQDVVTAQLPAGKTRLPREKPIPKPKEATKWQQYSRTKGIQKRKKGRMMWDDEVKEWRPRWGYKRGEDELRDWVLEVPQNADPYEDQFEKRQKQRKENVAKNELQRLRNLARNMKGKVPGIGLTPTEKPDKDHISRAVTLAKKSTASVGRFTEQLPKEKPAKNMGRKRKFESNIGDMTSEKTRALDILNRVHSNAPIVGASKPTKEMMQSELRSRDARRKAKQGQKKGGKEQNKGGKGGKKGFQGKQKGNNFGGKKGTKHGKK</sequence>
<evidence type="ECO:0000256" key="2">
    <source>
        <dbReference type="ARBA" id="ARBA00010077"/>
    </source>
</evidence>
<comment type="subcellular location">
    <subcellularLocation>
        <location evidence="1 5">Nucleus</location>
    </subcellularLocation>
</comment>
<keyword evidence="6" id="KW-0175">Coiled coil</keyword>
<dbReference type="InterPro" id="IPR007023">
    <property type="entry name" value="Ribosom_reg"/>
</dbReference>
<dbReference type="GO" id="GO:0005730">
    <property type="term" value="C:nucleolus"/>
    <property type="evidence" value="ECO:0007669"/>
    <property type="project" value="TreeGrafter"/>
</dbReference>
<comment type="caution">
    <text evidence="8">The sequence shown here is derived from an EMBL/GenBank/DDBJ whole genome shotgun (WGS) entry which is preliminary data.</text>
</comment>
<evidence type="ECO:0000256" key="6">
    <source>
        <dbReference type="SAM" id="Coils"/>
    </source>
</evidence>
<dbReference type="Pfam" id="PF04939">
    <property type="entry name" value="RRS1"/>
    <property type="match status" value="1"/>
</dbReference>
<feature type="coiled-coil region" evidence="6">
    <location>
        <begin position="170"/>
        <end position="197"/>
    </location>
</feature>
<name>A0AAD9PCR5_RIDPI</name>
<dbReference type="PANTHER" id="PTHR17602">
    <property type="entry name" value="RIBOSOME BIOGENESIS REGULATORY PROTEIN"/>
    <property type="match status" value="1"/>
</dbReference>
<evidence type="ECO:0000256" key="4">
    <source>
        <dbReference type="ARBA" id="ARBA00023242"/>
    </source>
</evidence>